<dbReference type="GO" id="GO:0005524">
    <property type="term" value="F:ATP binding"/>
    <property type="evidence" value="ECO:0007669"/>
    <property type="project" value="UniProtKB-UniRule"/>
</dbReference>
<dbReference type="PROSITE" id="PS50901">
    <property type="entry name" value="FTSK"/>
    <property type="match status" value="1"/>
</dbReference>
<feature type="domain" description="FtsK" evidence="5">
    <location>
        <begin position="47"/>
        <end position="250"/>
    </location>
</feature>
<evidence type="ECO:0000256" key="2">
    <source>
        <dbReference type="ARBA" id="ARBA00022840"/>
    </source>
</evidence>
<dbReference type="EMBL" id="BQYH01000027">
    <property type="protein sequence ID" value="GKU73843.1"/>
    <property type="molecule type" value="Genomic_DNA"/>
</dbReference>
<feature type="binding site" evidence="3">
    <location>
        <begin position="63"/>
        <end position="70"/>
    </location>
    <ligand>
        <name>ATP</name>
        <dbReference type="ChEBI" id="CHEBI:30616"/>
    </ligand>
</feature>
<keyword evidence="1 3" id="KW-0547">Nucleotide-binding</keyword>
<dbReference type="AlphaFoldDB" id="A0AA37PR74"/>
<dbReference type="EMBL" id="BFCH01000036">
    <property type="protein sequence ID" value="GBG40590.1"/>
    <property type="molecule type" value="Genomic_DNA"/>
</dbReference>
<evidence type="ECO:0000256" key="1">
    <source>
        <dbReference type="ARBA" id="ARBA00022741"/>
    </source>
</evidence>
<reference evidence="8" key="2">
    <citation type="submission" date="2018-04" db="EMBL/GenBank/DDBJ databases">
        <title>Draft genome sequence of Mycobacterium montefiorense isolated from Japanese black salamander.</title>
        <authorList>
            <person name="Fukano H."/>
            <person name="Yoshida M."/>
            <person name="Shimizu A."/>
            <person name="Iwao H."/>
            <person name="Kurata O."/>
            <person name="Katayama Y."/>
            <person name="Omatsu T."/>
            <person name="Mizutani T."/>
            <person name="Wada S."/>
            <person name="Hoshino Y."/>
        </authorList>
    </citation>
    <scope>NUCLEOTIDE SEQUENCE [LARGE SCALE GENOMIC DNA]</scope>
    <source>
        <strain evidence="8">BS</strain>
    </source>
</reference>
<reference evidence="7" key="4">
    <citation type="submission" date="2022-04" db="EMBL/GenBank/DDBJ databases">
        <authorList>
            <person name="Komine T."/>
            <person name="Fukano H."/>
            <person name="Wada S."/>
        </authorList>
    </citation>
    <scope>NUCLEOTIDE SEQUENCE</scope>
    <source>
        <strain evidence="7">NJB18185</strain>
    </source>
</reference>
<dbReference type="Proteomes" id="UP000245060">
    <property type="component" value="Unassembled WGS sequence"/>
</dbReference>
<protein>
    <recommendedName>
        <fullName evidence="5">FtsK domain-containing protein</fullName>
    </recommendedName>
</protein>
<dbReference type="Gene3D" id="3.40.50.300">
    <property type="entry name" value="P-loop containing nucleotide triphosphate hydrolases"/>
    <property type="match status" value="2"/>
</dbReference>
<dbReference type="SUPFAM" id="SSF52540">
    <property type="entry name" value="P-loop containing nucleoside triphosphate hydrolases"/>
    <property type="match status" value="2"/>
</dbReference>
<dbReference type="RefSeq" id="WP_108926108.1">
    <property type="nucleotide sequence ID" value="NZ_BQYC01000018.1"/>
</dbReference>
<evidence type="ECO:0000313" key="7">
    <source>
        <dbReference type="EMBL" id="GKU73843.1"/>
    </source>
</evidence>
<organism evidence="7 9">
    <name type="scientific">Mycobacterium montefiorense</name>
    <dbReference type="NCBI Taxonomy" id="154654"/>
    <lineage>
        <taxon>Bacteria</taxon>
        <taxon>Bacillati</taxon>
        <taxon>Actinomycetota</taxon>
        <taxon>Actinomycetes</taxon>
        <taxon>Mycobacteriales</taxon>
        <taxon>Mycobacteriaceae</taxon>
        <taxon>Mycobacterium</taxon>
        <taxon>Mycobacterium simiae complex</taxon>
    </lineage>
</organism>
<reference evidence="7" key="3">
    <citation type="journal article" date="2022" name="Microbiol. Resour. Announc.">
        <title>Draft Genome Sequences of Eight Mycobacterium montefiorense Strains Isolated from Salamanders in Captivity.</title>
        <authorList>
            <person name="Komine T."/>
            <person name="Ihara H."/>
            <person name="Fukano H."/>
            <person name="Hoshino Y."/>
            <person name="Kurata O."/>
            <person name="Wada S."/>
        </authorList>
    </citation>
    <scope>NUCLEOTIDE SEQUENCE</scope>
    <source>
        <strain evidence="7">NJB18185</strain>
    </source>
</reference>
<keyword evidence="8" id="KW-1185">Reference proteome</keyword>
<sequence length="419" mass="45975">MWLPILTVKTLDQVDPNLRKLDSLTSTTPTQLDVPFGLFDNPLRHTQPPWNVDLTNNHVLLTGGSQVGKSTAIKTLVSSLALNNHPRRVQMYVIDYAGGGLAPLLDLPHVGGVATRADPDAINRMLVQTKDLIASRERLFREHRIPTMKEYRELVTRADSSSSSDAFGDVFVIIDGWDAAVAPGQILNGRGGEIESLIAGALNYGVHFVFTTSRVVEMRGIGPHINLFIELHSGEISRIKSSLAKERPQAAGRAITSGSELQGLIALPRIDGVADTANMGAGLDHLIKAISTHEFTQQVEKLRTLPISLLRSEIAELVPPVGADERRRLRLPLGVRESTLRPAYAEMYREPHLVIYGEPKSGKSELIGTVIDSIARMFPTEDDAEIVLLDPRNRPSGADSREEPVRHCSPRQRTGVGYQ</sequence>
<evidence type="ECO:0000313" key="6">
    <source>
        <dbReference type="EMBL" id="GBG40590.1"/>
    </source>
</evidence>
<comment type="caution">
    <text evidence="7">The sequence shown here is derived from an EMBL/GenBank/DDBJ whole genome shotgun (WGS) entry which is preliminary data.</text>
</comment>
<name>A0AA37PR74_9MYCO</name>
<evidence type="ECO:0000313" key="9">
    <source>
        <dbReference type="Proteomes" id="UP001139505"/>
    </source>
</evidence>
<feature type="region of interest" description="Disordered" evidence="4">
    <location>
        <begin position="390"/>
        <end position="419"/>
    </location>
</feature>
<dbReference type="InterPro" id="IPR027417">
    <property type="entry name" value="P-loop_NTPase"/>
</dbReference>
<dbReference type="PANTHER" id="PTHR22683:SF1">
    <property type="entry name" value="TYPE VII SECRETION SYSTEM PROTEIN ESSC"/>
    <property type="match status" value="1"/>
</dbReference>
<dbReference type="InterPro" id="IPR050206">
    <property type="entry name" value="FtsK/SpoIIIE/SftA"/>
</dbReference>
<proteinExistence type="predicted"/>
<dbReference type="InterPro" id="IPR002543">
    <property type="entry name" value="FtsK_dom"/>
</dbReference>
<dbReference type="PANTHER" id="PTHR22683">
    <property type="entry name" value="SPORULATION PROTEIN RELATED"/>
    <property type="match status" value="1"/>
</dbReference>
<evidence type="ECO:0000256" key="3">
    <source>
        <dbReference type="PROSITE-ProRule" id="PRU00289"/>
    </source>
</evidence>
<dbReference type="Pfam" id="PF01580">
    <property type="entry name" value="FtsK_SpoIIIE"/>
    <property type="match status" value="1"/>
</dbReference>
<evidence type="ECO:0000313" key="8">
    <source>
        <dbReference type="Proteomes" id="UP000245060"/>
    </source>
</evidence>
<evidence type="ECO:0000256" key="4">
    <source>
        <dbReference type="SAM" id="MobiDB-lite"/>
    </source>
</evidence>
<keyword evidence="2 3" id="KW-0067">ATP-binding</keyword>
<gene>
    <name evidence="6" type="ORF">MmonteBS_49620</name>
    <name evidence="7" type="ORF">NJB18185_36140</name>
</gene>
<evidence type="ECO:0000259" key="5">
    <source>
        <dbReference type="PROSITE" id="PS50901"/>
    </source>
</evidence>
<dbReference type="Proteomes" id="UP001139505">
    <property type="component" value="Unassembled WGS sequence"/>
</dbReference>
<dbReference type="GO" id="GO:0003677">
    <property type="term" value="F:DNA binding"/>
    <property type="evidence" value="ECO:0007669"/>
    <property type="project" value="InterPro"/>
</dbReference>
<reference evidence="6" key="1">
    <citation type="journal article" date="2018" name="Genome Announc.">
        <title>Draft Genome Sequence of Mycobacterium montefiorense Isolated from Japanese Black Salamander (Hynobius nigrescens).</title>
        <authorList>
            <person name="Fukano H."/>
            <person name="Yoshida M."/>
            <person name="Shimizu A."/>
            <person name="Iwao H."/>
            <person name="Katayama Y."/>
            <person name="Omatsu T."/>
            <person name="Mizutani T."/>
            <person name="Kurata O."/>
            <person name="Wada S."/>
            <person name="Hoshino Y."/>
        </authorList>
    </citation>
    <scope>NUCLEOTIDE SEQUENCE</scope>
    <source>
        <strain evidence="6">BS</strain>
    </source>
</reference>
<accession>A0AA37PR74</accession>